<proteinExistence type="predicted"/>
<reference evidence="1" key="1">
    <citation type="submission" date="2021-06" db="EMBL/GenBank/DDBJ databases">
        <authorList>
            <person name="Kallberg Y."/>
            <person name="Tangrot J."/>
            <person name="Rosling A."/>
        </authorList>
    </citation>
    <scope>NUCLEOTIDE SEQUENCE</scope>
    <source>
        <strain evidence="1">CL356</strain>
    </source>
</reference>
<dbReference type="EMBL" id="CAJVPT010048123">
    <property type="protein sequence ID" value="CAG8741447.1"/>
    <property type="molecule type" value="Genomic_DNA"/>
</dbReference>
<gene>
    <name evidence="1" type="ORF">ACOLOM_LOCUS12198</name>
</gene>
<comment type="caution">
    <text evidence="1">The sequence shown here is derived from an EMBL/GenBank/DDBJ whole genome shotgun (WGS) entry which is preliminary data.</text>
</comment>
<evidence type="ECO:0000313" key="1">
    <source>
        <dbReference type="EMBL" id="CAG8741447.1"/>
    </source>
</evidence>
<evidence type="ECO:0000313" key="2">
    <source>
        <dbReference type="Proteomes" id="UP000789525"/>
    </source>
</evidence>
<dbReference type="Proteomes" id="UP000789525">
    <property type="component" value="Unassembled WGS sequence"/>
</dbReference>
<sequence length="113" mass="12953">MSTNLVPENSWTRLVILYIMVAGAIFIPTHLSELLNLIQQRSKYDRPFKADKQHNHVVVTGNFDSTSLFEFLREFFCQDHGLAIMNTYVVILNPDEPSDDVAVILEDPAFVNR</sequence>
<protein>
    <submittedName>
        <fullName evidence="1">1295_t:CDS:1</fullName>
    </submittedName>
</protein>
<accession>A0ACA9Q7Z1</accession>
<name>A0ACA9Q7Z1_9GLOM</name>
<keyword evidence="2" id="KW-1185">Reference proteome</keyword>
<organism evidence="1 2">
    <name type="scientific">Acaulospora colombiana</name>
    <dbReference type="NCBI Taxonomy" id="27376"/>
    <lineage>
        <taxon>Eukaryota</taxon>
        <taxon>Fungi</taxon>
        <taxon>Fungi incertae sedis</taxon>
        <taxon>Mucoromycota</taxon>
        <taxon>Glomeromycotina</taxon>
        <taxon>Glomeromycetes</taxon>
        <taxon>Diversisporales</taxon>
        <taxon>Acaulosporaceae</taxon>
        <taxon>Acaulospora</taxon>
    </lineage>
</organism>
<feature type="non-terminal residue" evidence="1">
    <location>
        <position position="113"/>
    </location>
</feature>